<gene>
    <name evidence="1" type="ORF">F5876DRAFT_85657</name>
</gene>
<name>A0ACC1UF14_9AGAR</name>
<proteinExistence type="predicted"/>
<dbReference type="EMBL" id="MU794947">
    <property type="protein sequence ID" value="KAJ3815664.1"/>
    <property type="molecule type" value="Genomic_DNA"/>
</dbReference>
<evidence type="ECO:0000313" key="2">
    <source>
        <dbReference type="Proteomes" id="UP001163835"/>
    </source>
</evidence>
<comment type="caution">
    <text evidence="1">The sequence shown here is derived from an EMBL/GenBank/DDBJ whole genome shotgun (WGS) entry which is preliminary data.</text>
</comment>
<keyword evidence="2" id="KW-1185">Reference proteome</keyword>
<dbReference type="Proteomes" id="UP001163835">
    <property type="component" value="Unassembled WGS sequence"/>
</dbReference>
<accession>A0ACC1UF14</accession>
<sequence>MLEDVPLPSQKSLTFRNNLAHLVSPLRRVRPRVPFFRLAAHRIPTLWGLFRGLLRAAPTEHIYHRVRVLFEHNRHRTGTERTIQELRKGYKWLETFKRAQAGDVKTQAVLQRYDRFLQFKAEKEHWTELVLKEVEWQEHLKNRPIFTGGFVHPTAFHPPFPRMKPQPMAISRIIANRMKQRDRRFSKMEELTRMRDMVRKEQHLEQEIMREARRTGEKFEPVFEGEDWSTPLVQAANDIYANVKATAERNLRPFSPELIEQVRAARQNKIANKTKERERERRGEILRVTRKRWRKGLTPHLLSTLSEKQKREELIVQRSIAEVGYVGLLKKRKGWKLKEPKPKVEGKYWSVEDAEWIGKEEREAAKKALLEIQEENERRRESGSVGD</sequence>
<evidence type="ECO:0000313" key="1">
    <source>
        <dbReference type="EMBL" id="KAJ3815664.1"/>
    </source>
</evidence>
<reference evidence="1" key="1">
    <citation type="submission" date="2022-09" db="EMBL/GenBank/DDBJ databases">
        <title>A Global Phylogenomic Analysis of the Shiitake Genus Lentinula.</title>
        <authorList>
            <consortium name="DOE Joint Genome Institute"/>
            <person name="Sierra-Patev S."/>
            <person name="Min B."/>
            <person name="Naranjo-Ortiz M."/>
            <person name="Looney B."/>
            <person name="Konkel Z."/>
            <person name="Slot J.C."/>
            <person name="Sakamoto Y."/>
            <person name="Steenwyk J.L."/>
            <person name="Rokas A."/>
            <person name="Carro J."/>
            <person name="Camarero S."/>
            <person name="Ferreira P."/>
            <person name="Molpeceres G."/>
            <person name="Ruiz-Duenas F.J."/>
            <person name="Serrano A."/>
            <person name="Henrissat B."/>
            <person name="Drula E."/>
            <person name="Hughes K.W."/>
            <person name="Mata J.L."/>
            <person name="Ishikawa N.K."/>
            <person name="Vargas-Isla R."/>
            <person name="Ushijima S."/>
            <person name="Smith C.A."/>
            <person name="Ahrendt S."/>
            <person name="Andreopoulos W."/>
            <person name="He G."/>
            <person name="Labutti K."/>
            <person name="Lipzen A."/>
            <person name="Ng V."/>
            <person name="Riley R."/>
            <person name="Sandor L."/>
            <person name="Barry K."/>
            <person name="Martinez A.T."/>
            <person name="Xiao Y."/>
            <person name="Gibbons J.G."/>
            <person name="Terashima K."/>
            <person name="Grigoriev I.V."/>
            <person name="Hibbett D.S."/>
        </authorList>
    </citation>
    <scope>NUCLEOTIDE SEQUENCE</scope>
    <source>
        <strain evidence="1">TMI1499</strain>
    </source>
</reference>
<protein>
    <submittedName>
        <fullName evidence="1">Uncharacterized protein</fullName>
    </submittedName>
</protein>
<organism evidence="1 2">
    <name type="scientific">Lentinula aff. lateritia</name>
    <dbReference type="NCBI Taxonomy" id="2804960"/>
    <lineage>
        <taxon>Eukaryota</taxon>
        <taxon>Fungi</taxon>
        <taxon>Dikarya</taxon>
        <taxon>Basidiomycota</taxon>
        <taxon>Agaricomycotina</taxon>
        <taxon>Agaricomycetes</taxon>
        <taxon>Agaricomycetidae</taxon>
        <taxon>Agaricales</taxon>
        <taxon>Marasmiineae</taxon>
        <taxon>Omphalotaceae</taxon>
        <taxon>Lentinula</taxon>
    </lineage>
</organism>